<feature type="compositionally biased region" description="Polar residues" evidence="1">
    <location>
        <begin position="13"/>
        <end position="25"/>
    </location>
</feature>
<evidence type="ECO:0000313" key="2">
    <source>
        <dbReference type="EMBL" id="KAE9987192.1"/>
    </source>
</evidence>
<dbReference type="EMBL" id="WNWR01000241">
    <property type="protein sequence ID" value="KAE9987192.1"/>
    <property type="molecule type" value="Genomic_DNA"/>
</dbReference>
<feature type="region of interest" description="Disordered" evidence="1">
    <location>
        <begin position="244"/>
        <end position="286"/>
    </location>
</feature>
<dbReference type="Proteomes" id="UP000490939">
    <property type="component" value="Unassembled WGS sequence"/>
</dbReference>
<dbReference type="AlphaFoldDB" id="A0A8H3ZBE3"/>
<feature type="region of interest" description="Disordered" evidence="1">
    <location>
        <begin position="474"/>
        <end position="509"/>
    </location>
</feature>
<sequence length="527" mass="58415">MMSPVTGLKDAATNDSLYSARQQTDAVDVGYTSDSNPRTPLKGKSSSLQLGPPQPRLHAFKPGRIPAPVSDAQSEIEDFQSCYNFINIDLISDDRYTKASFKLPLTVTDFFAENDDVASPNPPKTLFRSPDQRRRSTDLLQEMDGLLYSFGTASHKFVQFLHDNQGQFDEFQQALNKVSDFASVHHGEFAASSGLVSLIGYSRGSHADHARRTAEKIPGMIELYRSKLHRGGSSINAVATSRESDGFDLTTTPPQAASPHTPPARNSLNVSNSTSRNSSPFAASTPTVSRFQAAGTTSVASPSSIPQFIFISDRPNLKLGSRFRNTPDGQVDQEALLMLRFKHIDNETEGFSYKIESPANIFATDWSNKKQVDNAHKIALQYIARKCGTIRHDKRPSYHPQDAKWILDYMAAKMKLTKAEAGGIDWTRLSQISPAIKQITADYNARDCVVNGDHTLRTETAIFQKISRMPEMRPLRGMYEPPKKRKFRKDAEEDGKEAEEASPLGLAKKKIAPDLDGRVGLHLYSDD</sequence>
<keyword evidence="3" id="KW-1185">Reference proteome</keyword>
<reference evidence="2 3" key="1">
    <citation type="submission" date="2019-07" db="EMBL/GenBank/DDBJ databases">
        <title>Venturia inaequalis Genome Resource.</title>
        <authorList>
            <person name="Lichtner F.J."/>
        </authorList>
    </citation>
    <scope>NUCLEOTIDE SEQUENCE [LARGE SCALE GENOMIC DNA]</scope>
    <source>
        <strain evidence="2 3">DMI_063113</strain>
    </source>
</reference>
<feature type="compositionally biased region" description="Polar residues" evidence="1">
    <location>
        <begin position="32"/>
        <end position="49"/>
    </location>
</feature>
<name>A0A8H3ZBE3_VENIN</name>
<accession>A0A8H3ZBE3</accession>
<gene>
    <name evidence="2" type="ORF">EG327_003966</name>
</gene>
<feature type="region of interest" description="Disordered" evidence="1">
    <location>
        <begin position="1"/>
        <end position="54"/>
    </location>
</feature>
<feature type="compositionally biased region" description="Polar residues" evidence="1">
    <location>
        <begin position="264"/>
        <end position="286"/>
    </location>
</feature>
<protein>
    <submittedName>
        <fullName evidence="2">Uncharacterized protein</fullName>
    </submittedName>
</protein>
<evidence type="ECO:0000313" key="3">
    <source>
        <dbReference type="Proteomes" id="UP000490939"/>
    </source>
</evidence>
<organism evidence="2 3">
    <name type="scientific">Venturia inaequalis</name>
    <name type="common">Apple scab fungus</name>
    <dbReference type="NCBI Taxonomy" id="5025"/>
    <lineage>
        <taxon>Eukaryota</taxon>
        <taxon>Fungi</taxon>
        <taxon>Dikarya</taxon>
        <taxon>Ascomycota</taxon>
        <taxon>Pezizomycotina</taxon>
        <taxon>Dothideomycetes</taxon>
        <taxon>Pleosporomycetidae</taxon>
        <taxon>Venturiales</taxon>
        <taxon>Venturiaceae</taxon>
        <taxon>Venturia</taxon>
    </lineage>
</organism>
<evidence type="ECO:0000256" key="1">
    <source>
        <dbReference type="SAM" id="MobiDB-lite"/>
    </source>
</evidence>
<proteinExistence type="predicted"/>
<comment type="caution">
    <text evidence="2">The sequence shown here is derived from an EMBL/GenBank/DDBJ whole genome shotgun (WGS) entry which is preliminary data.</text>
</comment>